<protein>
    <submittedName>
        <fullName evidence="2">Uncharacterized protein</fullName>
    </submittedName>
</protein>
<name>A0ABD1YS86_9MARC</name>
<keyword evidence="3" id="KW-1185">Reference proteome</keyword>
<dbReference type="EMBL" id="JBHFFA010000003">
    <property type="protein sequence ID" value="KAL2633525.1"/>
    <property type="molecule type" value="Genomic_DNA"/>
</dbReference>
<dbReference type="Proteomes" id="UP001605036">
    <property type="component" value="Unassembled WGS sequence"/>
</dbReference>
<evidence type="ECO:0000313" key="2">
    <source>
        <dbReference type="EMBL" id="KAL2633525.1"/>
    </source>
</evidence>
<comment type="caution">
    <text evidence="2">The sequence shown here is derived from an EMBL/GenBank/DDBJ whole genome shotgun (WGS) entry which is preliminary data.</text>
</comment>
<evidence type="ECO:0000256" key="1">
    <source>
        <dbReference type="SAM" id="MobiDB-lite"/>
    </source>
</evidence>
<accession>A0ABD1YS86</accession>
<gene>
    <name evidence="2" type="ORF">R1flu_005004</name>
</gene>
<sequence>MSKERTFRKFFSCSCLQFSGYNSLSPAQSMNGVTQLHLPYDADGPSSKTYTMDELRKVLDTLEDILKPDAGAPHTSRMDLCKEVARLLEGAAHLEWVGAFLLIMGLTLDRISEASKYPHQLRSCMQELRDLGRRVRRTHDRIKSSEDSEALEILQKAVELICKHAHFYITAKSGKAQLNIQSFGHRLCFAETDIEKLVNLRTDITELYPKLILVELDQVLRASKTWRIGESFKLSEETVAELVGTEEQVEKVSATLMTLLSLPELEQSPRSYPGRRTRGWEKCSGAAGCSEARKGEGL</sequence>
<feature type="region of interest" description="Disordered" evidence="1">
    <location>
        <begin position="269"/>
        <end position="298"/>
    </location>
</feature>
<proteinExistence type="predicted"/>
<reference evidence="2 3" key="1">
    <citation type="submission" date="2024-09" db="EMBL/GenBank/DDBJ databases">
        <title>Chromosome-scale assembly of Riccia fluitans.</title>
        <authorList>
            <person name="Paukszto L."/>
            <person name="Sawicki J."/>
            <person name="Karawczyk K."/>
            <person name="Piernik-Szablinska J."/>
            <person name="Szczecinska M."/>
            <person name="Mazdziarz M."/>
        </authorList>
    </citation>
    <scope>NUCLEOTIDE SEQUENCE [LARGE SCALE GENOMIC DNA]</scope>
    <source>
        <strain evidence="2">Rf_01</strain>
        <tissue evidence="2">Aerial parts of the thallus</tissue>
    </source>
</reference>
<evidence type="ECO:0000313" key="3">
    <source>
        <dbReference type="Proteomes" id="UP001605036"/>
    </source>
</evidence>
<dbReference type="AlphaFoldDB" id="A0ABD1YS86"/>
<organism evidence="2 3">
    <name type="scientific">Riccia fluitans</name>
    <dbReference type="NCBI Taxonomy" id="41844"/>
    <lineage>
        <taxon>Eukaryota</taxon>
        <taxon>Viridiplantae</taxon>
        <taxon>Streptophyta</taxon>
        <taxon>Embryophyta</taxon>
        <taxon>Marchantiophyta</taxon>
        <taxon>Marchantiopsida</taxon>
        <taxon>Marchantiidae</taxon>
        <taxon>Marchantiales</taxon>
        <taxon>Ricciaceae</taxon>
        <taxon>Riccia</taxon>
    </lineage>
</organism>